<feature type="compositionally biased region" description="Acidic residues" evidence="15">
    <location>
        <begin position="162"/>
        <end position="174"/>
    </location>
</feature>
<evidence type="ECO:0000259" key="16">
    <source>
        <dbReference type="PROSITE" id="PS50020"/>
    </source>
</evidence>
<evidence type="ECO:0000256" key="9">
    <source>
        <dbReference type="ARBA" id="ARBA00023015"/>
    </source>
</evidence>
<keyword evidence="9" id="KW-0805">Transcription regulation</keyword>
<evidence type="ECO:0000256" key="13">
    <source>
        <dbReference type="ARBA" id="ARBA00042167"/>
    </source>
</evidence>
<evidence type="ECO:0000256" key="4">
    <source>
        <dbReference type="ARBA" id="ARBA00022553"/>
    </source>
</evidence>
<keyword evidence="7" id="KW-0677">Repeat</keyword>
<evidence type="ECO:0000256" key="3">
    <source>
        <dbReference type="ARBA" id="ARBA00021117"/>
    </source>
</evidence>
<keyword evidence="4" id="KW-0597">Phosphoprotein</keyword>
<dbReference type="PANTHER" id="PTHR21737:SF3">
    <property type="entry name" value="POLYGLUTAMINE-BINDING PROTEIN 1"/>
    <property type="match status" value="1"/>
</dbReference>
<keyword evidence="6" id="KW-0507">mRNA processing</keyword>
<comment type="subunit">
    <text evidence="14">Interacts with POU3F2/Brn-2, ATXN1, TXNL4A, HTT and AR. Interaction with ATXN1 correlates positively with the length of the polyglutamine tract. Interacts with RNA polymerase II large subunit in a phosphorylation-dependent manner. Forms a ternary complex with ATXN1 mutant and phosphorylated RNA polymerase II. Interacts (via C-terminus) with TXNL4A and CD2BP2. Interacts (via WW domain) with ATN1 and SF3B1, and may interact with additional splice factors. Interacts (via WW domain) with WBP11; Leading to reduce interaction between PQBP1 and TXNL4A. Interacts with CAPRIN1. Interacts with DDX1. Interacts with SFPQ. Interacts with KHSRP.</text>
</comment>
<name>A0ABY6KTH4_9ARAC</name>
<dbReference type="Proteomes" id="UP001235939">
    <property type="component" value="Chromosome 08"/>
</dbReference>
<protein>
    <recommendedName>
        <fullName evidence="3">Polyglutamine-binding protein 1</fullName>
    </recommendedName>
    <alternativeName>
        <fullName evidence="13">Polyglutamine tract-binding protein 1</fullName>
    </alternativeName>
</protein>
<feature type="region of interest" description="Disordered" evidence="15">
    <location>
        <begin position="161"/>
        <end position="287"/>
    </location>
</feature>
<evidence type="ECO:0000256" key="15">
    <source>
        <dbReference type="SAM" id="MobiDB-lite"/>
    </source>
</evidence>
<evidence type="ECO:0000313" key="18">
    <source>
        <dbReference type="Proteomes" id="UP001235939"/>
    </source>
</evidence>
<keyword evidence="18" id="KW-1185">Reference proteome</keyword>
<evidence type="ECO:0000256" key="8">
    <source>
        <dbReference type="ARBA" id="ARBA00022859"/>
    </source>
</evidence>
<reference evidence="17 18" key="1">
    <citation type="submission" date="2022-01" db="EMBL/GenBank/DDBJ databases">
        <title>A chromosomal length assembly of Cordylochernes scorpioides.</title>
        <authorList>
            <person name="Zeh D."/>
            <person name="Zeh J."/>
        </authorList>
    </citation>
    <scope>NUCLEOTIDE SEQUENCE [LARGE SCALE GENOMIC DNA]</scope>
    <source>
        <strain evidence="17">IN4F17</strain>
        <tissue evidence="17">Whole Body</tissue>
    </source>
</reference>
<accession>A0ABY6KTH4</accession>
<keyword evidence="12" id="KW-0539">Nucleus</keyword>
<evidence type="ECO:0000256" key="7">
    <source>
        <dbReference type="ARBA" id="ARBA00022737"/>
    </source>
</evidence>
<feature type="compositionally biased region" description="Acidic residues" evidence="15">
    <location>
        <begin position="21"/>
        <end position="39"/>
    </location>
</feature>
<comment type="subcellular location">
    <subcellularLocation>
        <location evidence="2">Cytoplasmic granule</location>
    </subcellularLocation>
    <subcellularLocation>
        <location evidence="1">Nucleus speckle</location>
    </subcellularLocation>
</comment>
<evidence type="ECO:0000256" key="2">
    <source>
        <dbReference type="ARBA" id="ARBA00004463"/>
    </source>
</evidence>
<gene>
    <name evidence="17" type="ORF">LAZ67_8001033</name>
</gene>
<dbReference type="InterPro" id="IPR036020">
    <property type="entry name" value="WW_dom_sf"/>
</dbReference>
<dbReference type="Pfam" id="PF00397">
    <property type="entry name" value="WW"/>
    <property type="match status" value="1"/>
</dbReference>
<keyword evidence="5" id="KW-0399">Innate immunity</keyword>
<dbReference type="Gene3D" id="2.20.70.10">
    <property type="match status" value="1"/>
</dbReference>
<feature type="compositionally biased region" description="Basic and acidic residues" evidence="15">
    <location>
        <begin position="207"/>
        <end position="228"/>
    </location>
</feature>
<feature type="region of interest" description="Disordered" evidence="15">
    <location>
        <begin position="1"/>
        <end position="56"/>
    </location>
</feature>
<organism evidence="17 18">
    <name type="scientific">Cordylochernes scorpioides</name>
    <dbReference type="NCBI Taxonomy" id="51811"/>
    <lineage>
        <taxon>Eukaryota</taxon>
        <taxon>Metazoa</taxon>
        <taxon>Ecdysozoa</taxon>
        <taxon>Arthropoda</taxon>
        <taxon>Chelicerata</taxon>
        <taxon>Arachnida</taxon>
        <taxon>Pseudoscorpiones</taxon>
        <taxon>Cheliferoidea</taxon>
        <taxon>Chernetidae</taxon>
        <taxon>Cordylochernes</taxon>
    </lineage>
</organism>
<evidence type="ECO:0000256" key="14">
    <source>
        <dbReference type="ARBA" id="ARBA00046362"/>
    </source>
</evidence>
<feature type="domain" description="WW" evidence="16">
    <location>
        <begin position="106"/>
        <end position="140"/>
    </location>
</feature>
<evidence type="ECO:0000313" key="17">
    <source>
        <dbReference type="EMBL" id="UYV70895.1"/>
    </source>
</evidence>
<dbReference type="PROSITE" id="PS50020">
    <property type="entry name" value="WW_DOMAIN_2"/>
    <property type="match status" value="1"/>
</dbReference>
<dbReference type="InterPro" id="IPR001202">
    <property type="entry name" value="WW_dom"/>
</dbReference>
<sequence>MPLPPALLNRLKKRGLIKDGEDGDEPPQEEEVIAEDYDDKDIPLPPGVPGEEKNNNSVTIAPAPGCPNKWNIYHECATYCHSHWGSGKLKPSPHVERLRLRMLKKYPLPDGWKELYDPGTGRHYYWKIATDEVCWLSPSHPRAQVSAPAEKLRATMLKETTELEMDEPSEDEEEKSGTETDLSDEDMDNDGDEEKMDDSETSEEERPESRSKDSTSSRRRPLERIDKRGRVRAANNDLDPMDPASYSDIPRGTWSAGLEKRGDGKTGIDTTANGPLYQMRPYPNPGAVLRLNAENEKRDKK</sequence>
<dbReference type="Gene3D" id="3.40.30.10">
    <property type="entry name" value="Glutaredoxin"/>
    <property type="match status" value="1"/>
</dbReference>
<evidence type="ECO:0000256" key="6">
    <source>
        <dbReference type="ARBA" id="ARBA00022664"/>
    </source>
</evidence>
<dbReference type="SMART" id="SM00456">
    <property type="entry name" value="WW"/>
    <property type="match status" value="1"/>
</dbReference>
<proteinExistence type="predicted"/>
<keyword evidence="8" id="KW-0391">Immunity</keyword>
<evidence type="ECO:0000256" key="1">
    <source>
        <dbReference type="ARBA" id="ARBA00004324"/>
    </source>
</evidence>
<evidence type="ECO:0000256" key="5">
    <source>
        <dbReference type="ARBA" id="ARBA00022588"/>
    </source>
</evidence>
<evidence type="ECO:0000256" key="10">
    <source>
        <dbReference type="ARBA" id="ARBA00023163"/>
    </source>
</evidence>
<dbReference type="EMBL" id="CP092870">
    <property type="protein sequence ID" value="UYV70895.1"/>
    <property type="molecule type" value="Genomic_DNA"/>
</dbReference>
<keyword evidence="10" id="KW-0804">Transcription</keyword>
<evidence type="ECO:0000256" key="12">
    <source>
        <dbReference type="ARBA" id="ARBA00023242"/>
    </source>
</evidence>
<keyword evidence="11" id="KW-0508">mRNA splicing</keyword>
<dbReference type="SUPFAM" id="SSF51045">
    <property type="entry name" value="WW domain"/>
    <property type="match status" value="1"/>
</dbReference>
<dbReference type="PANTHER" id="PTHR21737">
    <property type="entry name" value="POLYGLUTAMINE BINDING PROTEIN 1/MARVEL MEMBRANE-ASSOCIATING DOMAIN CONTAINING 3"/>
    <property type="match status" value="1"/>
</dbReference>
<feature type="compositionally biased region" description="Acidic residues" evidence="15">
    <location>
        <begin position="181"/>
        <end position="206"/>
    </location>
</feature>
<evidence type="ECO:0000256" key="11">
    <source>
        <dbReference type="ARBA" id="ARBA00023187"/>
    </source>
</evidence>